<proteinExistence type="predicted"/>
<geneLocation type="plasmid" evidence="1 2">
    <name>unnamed3</name>
</geneLocation>
<sequence>MSLISDIKVVTGIGRTTIEEKRAFCKERGKHTLEIQDDTRSDGTREWKCKYCGETRSAAEGFTPNDVY</sequence>
<organism evidence="1 2">
    <name type="scientific">Burkholderia contaminans</name>
    <dbReference type="NCBI Taxonomy" id="488447"/>
    <lineage>
        <taxon>Bacteria</taxon>
        <taxon>Pseudomonadati</taxon>
        <taxon>Pseudomonadota</taxon>
        <taxon>Betaproteobacteria</taxon>
        <taxon>Burkholderiales</taxon>
        <taxon>Burkholderiaceae</taxon>
        <taxon>Burkholderia</taxon>
        <taxon>Burkholderia cepacia complex</taxon>
    </lineage>
</organism>
<evidence type="ECO:0000313" key="2">
    <source>
        <dbReference type="Proteomes" id="UP001220209"/>
    </source>
</evidence>
<gene>
    <name evidence="1" type="ORF">LXE91_42520</name>
</gene>
<dbReference type="EMBL" id="CP090645">
    <property type="protein sequence ID" value="WFN24063.1"/>
    <property type="molecule type" value="Genomic_DNA"/>
</dbReference>
<name>A0ABD7YFV7_9BURK</name>
<dbReference type="Proteomes" id="UP001220209">
    <property type="component" value="Plasmid unnamed3"/>
</dbReference>
<reference evidence="1 2" key="1">
    <citation type="submission" date="2021-12" db="EMBL/GenBank/DDBJ databases">
        <title>Genomic and phenotypic characterization of three Burkholderia contaminans isolates recovered from different sources.</title>
        <authorList>
            <person name="Lopez De Volder A."/>
            <person name="Fan Y."/>
            <person name="Nunvar J."/>
            <person name="Herrera T."/>
            <person name="Timp W."/>
            <person name="Degrossi J."/>
        </authorList>
    </citation>
    <scope>NUCLEOTIDE SEQUENCE [LARGE SCALE GENOMIC DNA]</scope>
    <source>
        <strain evidence="1 2">LMG 23361</strain>
        <plasmid evidence="1 2">unnamed3</plasmid>
    </source>
</reference>
<accession>A0ABD7YFV7</accession>
<protein>
    <submittedName>
        <fullName evidence="1">Uncharacterized protein</fullName>
    </submittedName>
</protein>
<dbReference type="RefSeq" id="WP_070162842.1">
    <property type="nucleotide sequence ID" value="NZ_CABVQO010000033.1"/>
</dbReference>
<keyword evidence="1" id="KW-0614">Plasmid</keyword>
<evidence type="ECO:0000313" key="1">
    <source>
        <dbReference type="EMBL" id="WFN24063.1"/>
    </source>
</evidence>
<dbReference type="AlphaFoldDB" id="A0ABD7YFV7"/>